<evidence type="ECO:0008006" key="3">
    <source>
        <dbReference type="Google" id="ProtNLM"/>
    </source>
</evidence>
<evidence type="ECO:0000313" key="1">
    <source>
        <dbReference type="EMBL" id="POZ52165.1"/>
    </source>
</evidence>
<name>A0A2S5CMW5_9GAMM</name>
<protein>
    <recommendedName>
        <fullName evidence="3">Peptidase M41 domain-containing protein</fullName>
    </recommendedName>
</protein>
<accession>A0A2S5CMW5</accession>
<evidence type="ECO:0000313" key="2">
    <source>
        <dbReference type="Proteomes" id="UP000237423"/>
    </source>
</evidence>
<comment type="caution">
    <text evidence="1">The sequence shown here is derived from an EMBL/GenBank/DDBJ whole genome shotgun (WGS) entry which is preliminary data.</text>
</comment>
<gene>
    <name evidence="1" type="ORF">AADEFJLK_01636</name>
</gene>
<dbReference type="EMBL" id="PGFZ01000003">
    <property type="protein sequence ID" value="POZ52165.1"/>
    <property type="molecule type" value="Genomic_DNA"/>
</dbReference>
<organism evidence="1 2">
    <name type="scientific">Methylovulum psychrotolerans</name>
    <dbReference type="NCBI Taxonomy" id="1704499"/>
    <lineage>
        <taxon>Bacteria</taxon>
        <taxon>Pseudomonadati</taxon>
        <taxon>Pseudomonadota</taxon>
        <taxon>Gammaproteobacteria</taxon>
        <taxon>Methylococcales</taxon>
        <taxon>Methylococcaceae</taxon>
        <taxon>Methylovulum</taxon>
    </lineage>
</organism>
<dbReference type="AlphaFoldDB" id="A0A2S5CMW5"/>
<proteinExistence type="predicted"/>
<sequence>MPKIAAFCRVTKCHIFKGADSLYTLPQLLLNTVTFLPLDNADNFFVRILFLTEVLSMNRSYLAKRTAQPIDVQELSRKTAIHEAGHAAAIYFGNKHQQLPPVCFQILISGLNHPPSQHRALTTPWIARVDGGRLIHTLPSSVTEATRGFSHHQKQAYLKAFDADIVNLLVGPLAEANYIALRDDEIINSRLVNINALHHYGGAADLWLVEEYLTCLGLDAQARTKKIDALFGAAFTFINERGYWRAIIRLANHILANRHYTIDYSAIAAVLDGSGGLRQQAA</sequence>
<reference evidence="1 2" key="1">
    <citation type="submission" date="2017-11" db="EMBL/GenBank/DDBJ databases">
        <title>Draft Genome Sequence of Methylobacter psychrotolerans Sph1T, an Obligate Methanotroph from Low-Temperature Environments.</title>
        <authorList>
            <person name="Oshkin I.Y."/>
            <person name="Miroshnikov K."/>
            <person name="Belova S.E."/>
            <person name="Korzhenkov A."/>
            <person name="Toshchakov S.V."/>
            <person name="Dedysh S.N."/>
        </authorList>
    </citation>
    <scope>NUCLEOTIDE SEQUENCE [LARGE SCALE GENOMIC DNA]</scope>
    <source>
        <strain evidence="1 2">Sph1</strain>
    </source>
</reference>
<dbReference type="Proteomes" id="UP000237423">
    <property type="component" value="Unassembled WGS sequence"/>
</dbReference>